<protein>
    <submittedName>
        <fullName evidence="1">Uncharacterized protein</fullName>
    </submittedName>
</protein>
<accession>A0A484ID30</accession>
<proteinExistence type="predicted"/>
<evidence type="ECO:0000313" key="2">
    <source>
        <dbReference type="Proteomes" id="UP000294299"/>
    </source>
</evidence>
<gene>
    <name evidence="1" type="ORF">NFRAN_2394</name>
</gene>
<sequence length="38" mass="4423">MIKRLCVSGIVIGFVNDEILKKLFSKVIFPYYLANLYN</sequence>
<organism evidence="1 2">
    <name type="scientific">Candidatus Nitrosocosmicus franklandianus</name>
    <dbReference type="NCBI Taxonomy" id="1798806"/>
    <lineage>
        <taxon>Archaea</taxon>
        <taxon>Nitrososphaerota</taxon>
        <taxon>Nitrososphaeria</taxon>
        <taxon>Nitrososphaerales</taxon>
        <taxon>Nitrososphaeraceae</taxon>
        <taxon>Candidatus Nitrosocosmicus</taxon>
    </lineage>
</organism>
<dbReference type="KEGG" id="nfn:NFRAN_2394"/>
<evidence type="ECO:0000313" key="1">
    <source>
        <dbReference type="EMBL" id="VFJ14716.1"/>
    </source>
</evidence>
<name>A0A484ID30_9ARCH</name>
<keyword evidence="2" id="KW-1185">Reference proteome</keyword>
<dbReference type="EMBL" id="LR216287">
    <property type="protein sequence ID" value="VFJ14716.1"/>
    <property type="molecule type" value="Genomic_DNA"/>
</dbReference>
<dbReference type="AlphaFoldDB" id="A0A484ID30"/>
<reference evidence="1 2" key="1">
    <citation type="submission" date="2019-02" db="EMBL/GenBank/DDBJ databases">
        <authorList>
            <person name="Lehtovirta-Morley E L."/>
        </authorList>
    </citation>
    <scope>NUCLEOTIDE SEQUENCE [LARGE SCALE GENOMIC DNA]</scope>
    <source>
        <strain evidence="1">NFRAN1</strain>
    </source>
</reference>
<dbReference type="Proteomes" id="UP000294299">
    <property type="component" value="Chromosome NFRAN"/>
</dbReference>